<keyword evidence="3" id="KW-0732">Signal</keyword>
<evidence type="ECO:0000259" key="4">
    <source>
        <dbReference type="Pfam" id="PF00561"/>
    </source>
</evidence>
<dbReference type="PIRSF" id="PIRSF000443">
    <property type="entry name" value="Homoser_Ac_trans"/>
    <property type="match status" value="1"/>
</dbReference>
<feature type="signal peptide" evidence="3">
    <location>
        <begin position="1"/>
        <end position="23"/>
    </location>
</feature>
<dbReference type="EMBL" id="JALBUU010000004">
    <property type="protein sequence ID" value="MCI0754271.1"/>
    <property type="molecule type" value="Genomic_DNA"/>
</dbReference>
<dbReference type="NCBIfam" id="NF005262">
    <property type="entry name" value="PRK06765.1"/>
    <property type="match status" value="1"/>
</dbReference>
<comment type="caution">
    <text evidence="5">The sequence shown here is derived from an EMBL/GenBank/DDBJ whole genome shotgun (WGS) entry which is preliminary data.</text>
</comment>
<organism evidence="5 6">
    <name type="scientific">Teichococcus vastitatis</name>
    <dbReference type="NCBI Taxonomy" id="2307076"/>
    <lineage>
        <taxon>Bacteria</taxon>
        <taxon>Pseudomonadati</taxon>
        <taxon>Pseudomonadota</taxon>
        <taxon>Alphaproteobacteria</taxon>
        <taxon>Acetobacterales</taxon>
        <taxon>Roseomonadaceae</taxon>
        <taxon>Roseomonas</taxon>
    </lineage>
</organism>
<reference evidence="5 6" key="1">
    <citation type="submission" date="2022-03" db="EMBL/GenBank/DDBJ databases">
        <title>Complete genome analysis of Roseomonas KG 17.1 : a prolific producer of plant growth promoters.</title>
        <authorList>
            <person name="Saadouli I."/>
            <person name="Najjari A."/>
            <person name="Mosbah A."/>
            <person name="Ouzari H.I."/>
        </authorList>
    </citation>
    <scope>NUCLEOTIDE SEQUENCE [LARGE SCALE GENOMIC DNA]</scope>
    <source>
        <strain evidence="5 6">KG17-1</strain>
    </source>
</reference>
<evidence type="ECO:0000313" key="6">
    <source>
        <dbReference type="Proteomes" id="UP001201985"/>
    </source>
</evidence>
<dbReference type="Gene3D" id="3.40.50.1820">
    <property type="entry name" value="alpha/beta hydrolase"/>
    <property type="match status" value="1"/>
</dbReference>
<feature type="chain" id="PRO_5045838129" description="Probable acyltransferase" evidence="3">
    <location>
        <begin position="24"/>
        <end position="397"/>
    </location>
</feature>
<comment type="subcellular location">
    <subcellularLocation>
        <location evidence="2">Cytoplasm</location>
    </subcellularLocation>
</comment>
<dbReference type="Proteomes" id="UP001201985">
    <property type="component" value="Unassembled WGS sequence"/>
</dbReference>
<dbReference type="PANTHER" id="PTHR32268:SF11">
    <property type="entry name" value="HOMOSERINE O-ACETYLTRANSFERASE"/>
    <property type="match status" value="1"/>
</dbReference>
<proteinExistence type="inferred from homology"/>
<feature type="domain" description="AB hydrolase-1" evidence="4">
    <location>
        <begin position="147"/>
        <end position="368"/>
    </location>
</feature>
<evidence type="ECO:0000313" key="5">
    <source>
        <dbReference type="EMBL" id="MCI0754271.1"/>
    </source>
</evidence>
<keyword evidence="2" id="KW-0028">Amino-acid biosynthesis</keyword>
<keyword evidence="2 5" id="KW-0012">Acyltransferase</keyword>
<dbReference type="InterPro" id="IPR029058">
    <property type="entry name" value="AB_hydrolase_fold"/>
</dbReference>
<comment type="similarity">
    <text evidence="2">Belongs to the AB hydrolase superfamily. MetX family.</text>
</comment>
<dbReference type="PROSITE" id="PS51318">
    <property type="entry name" value="TAT"/>
    <property type="match status" value="1"/>
</dbReference>
<dbReference type="Gene3D" id="1.10.1740.110">
    <property type="match status" value="1"/>
</dbReference>
<keyword evidence="2" id="KW-0963">Cytoplasm</keyword>
<evidence type="ECO:0000256" key="2">
    <source>
        <dbReference type="HAMAP-Rule" id="MF_00296"/>
    </source>
</evidence>
<comment type="subunit">
    <text evidence="2">Homodimer.</text>
</comment>
<evidence type="ECO:0000256" key="1">
    <source>
        <dbReference type="ARBA" id="ARBA00022679"/>
    </source>
</evidence>
<dbReference type="InterPro" id="IPR000073">
    <property type="entry name" value="AB_hydrolase_1"/>
</dbReference>
<gene>
    <name evidence="5" type="ORF">MON41_10945</name>
</gene>
<name>A0ABS9W507_9PROT</name>
<dbReference type="SUPFAM" id="SSF53474">
    <property type="entry name" value="alpha/beta-Hydrolases"/>
    <property type="match status" value="1"/>
</dbReference>
<evidence type="ECO:0000256" key="3">
    <source>
        <dbReference type="SAM" id="SignalP"/>
    </source>
</evidence>
<protein>
    <recommendedName>
        <fullName evidence="2">Probable acyltransferase</fullName>
        <ecNumber evidence="2">2.3.1.-</ecNumber>
    </recommendedName>
</protein>
<sequence length="397" mass="43241">MTTRRRLLSATAALPMLALPAVGRTQPAAAPVVARLDFSFTDYTTRGGGRLPVVRIGYQTAGRLNAAGDNAVLITHFFSGNGHAFGRLEPQGPLGWWDSIIGPGKPIDTDRFYVVASDSLVNLNAPDRHTITTGPASVNPSTGRPWGLNFPAVSIRDFVEVQKRLLESLGVRRLALVAGPSMGALQAVEWAAAHPAMVERVIPAIGTGEVDAWMMGWLDLWCAPIRLDPNWRNGDYYGQGRDAPLRGLAESLKLVTLHSRDRGWAAQFGRRPAEGQEPARRVQDRFAIEQWLDSAASARSRLSDANSFLYLARANQLFLNEYESGAAALAGAPQRWLVLPSQGDRVFPIEYSRELEATLRQAGKQVELVPLRGGLGHLEGVSNIAQAEDAIRRFLAP</sequence>
<dbReference type="GO" id="GO:0004414">
    <property type="term" value="F:homoserine O-acetyltransferase activity"/>
    <property type="evidence" value="ECO:0007669"/>
    <property type="project" value="UniProtKB-EC"/>
</dbReference>
<dbReference type="HAMAP" id="MF_00296">
    <property type="entry name" value="MetX_acyltransf"/>
    <property type="match status" value="1"/>
</dbReference>
<dbReference type="InterPro" id="IPR008220">
    <property type="entry name" value="HAT_MetX-like"/>
</dbReference>
<keyword evidence="1 2" id="KW-0808">Transferase</keyword>
<dbReference type="EC" id="2.3.1.-" evidence="2"/>
<comment type="caution">
    <text evidence="2">Lacks conserved residue(s) required for the propagation of feature annotation.</text>
</comment>
<accession>A0ABS9W507</accession>
<keyword evidence="6" id="KW-1185">Reference proteome</keyword>
<dbReference type="RefSeq" id="WP_120005873.1">
    <property type="nucleotide sequence ID" value="NZ_JALBUU010000004.1"/>
</dbReference>
<feature type="active site" evidence="2">
    <location>
        <position position="344"/>
    </location>
</feature>
<dbReference type="PANTHER" id="PTHR32268">
    <property type="entry name" value="HOMOSERINE O-ACETYLTRANSFERASE"/>
    <property type="match status" value="1"/>
</dbReference>
<dbReference type="InterPro" id="IPR006311">
    <property type="entry name" value="TAT_signal"/>
</dbReference>
<dbReference type="Pfam" id="PF00561">
    <property type="entry name" value="Abhydrolase_1"/>
    <property type="match status" value="1"/>
</dbReference>